<dbReference type="SUPFAM" id="SSF89550">
    <property type="entry name" value="PHP domain-like"/>
    <property type="match status" value="1"/>
</dbReference>
<evidence type="ECO:0000313" key="5">
    <source>
        <dbReference type="EMBL" id="TGZ77851.1"/>
    </source>
</evidence>
<dbReference type="GO" id="GO:0003723">
    <property type="term" value="F:RNA binding"/>
    <property type="evidence" value="ECO:0007669"/>
    <property type="project" value="TreeGrafter"/>
</dbReference>
<sequence>MSYDPNIPSTITVTPERQSPFNPLISPPQAKHLFTYGWIHHHLPLPHPLRKASHTTHEPAPHCLRLPLSPPTITILRHATALISDPSTNPRLPQLSQHYDIVALRPTTEKLLLQACQSLDADLISPDFSQLLPFHLKHKIVGLALSKRLCFEVCYRAGIADATARRNLVQNVQGLIRAIRNGRGIVISSKARKVAGLRAPHDVVNLACLWGLSQEKARDAVVVVGEMVRNEKKRKAEEAVQDGKMTKSSEQQGQASGDKLSKTQRRAKVKAASGAGESTKT</sequence>
<comment type="subcellular location">
    <subcellularLocation>
        <location evidence="1">Nucleus</location>
    </subcellularLocation>
</comment>
<evidence type="ECO:0000256" key="1">
    <source>
        <dbReference type="ARBA" id="ARBA00004123"/>
    </source>
</evidence>
<dbReference type="GO" id="GO:0008033">
    <property type="term" value="P:tRNA processing"/>
    <property type="evidence" value="ECO:0007669"/>
    <property type="project" value="UniProtKB-KW"/>
</dbReference>
<comment type="similarity">
    <text evidence="2">Belongs to the eukaryotic/archaeal RNase P protein component 3 family.</text>
</comment>
<dbReference type="OrthoDB" id="17948at2759"/>
<dbReference type="PANTHER" id="PTHR13031:SF0">
    <property type="entry name" value="RIBONUCLEASE P PROTEIN SUBUNIT P30"/>
    <property type="match status" value="1"/>
</dbReference>
<dbReference type="FunCoup" id="A0A4S2MLD9">
    <property type="interactions" value="654"/>
</dbReference>
<keyword evidence="6" id="KW-1185">Reference proteome</keyword>
<dbReference type="STRING" id="341454.A0A4S2MLD9"/>
<dbReference type="EMBL" id="ML220148">
    <property type="protein sequence ID" value="TGZ77851.1"/>
    <property type="molecule type" value="Genomic_DNA"/>
</dbReference>
<dbReference type="InterPro" id="IPR016195">
    <property type="entry name" value="Pol/histidinol_Pase-like"/>
</dbReference>
<dbReference type="GO" id="GO:0005655">
    <property type="term" value="C:nucleolar ribonuclease P complex"/>
    <property type="evidence" value="ECO:0007669"/>
    <property type="project" value="TreeGrafter"/>
</dbReference>
<dbReference type="Gene3D" id="3.20.20.140">
    <property type="entry name" value="Metal-dependent hydrolases"/>
    <property type="match status" value="1"/>
</dbReference>
<gene>
    <name evidence="5" type="ORF">EX30DRAFT_398257</name>
</gene>
<evidence type="ECO:0000256" key="4">
    <source>
        <dbReference type="SAM" id="MobiDB-lite"/>
    </source>
</evidence>
<evidence type="ECO:0000313" key="6">
    <source>
        <dbReference type="Proteomes" id="UP000298138"/>
    </source>
</evidence>
<proteinExistence type="inferred from homology"/>
<dbReference type="PANTHER" id="PTHR13031">
    <property type="entry name" value="RIBONUCLEASE P SUBUNIT P30"/>
    <property type="match status" value="1"/>
</dbReference>
<feature type="region of interest" description="Disordered" evidence="4">
    <location>
        <begin position="232"/>
        <end position="281"/>
    </location>
</feature>
<evidence type="ECO:0000256" key="2">
    <source>
        <dbReference type="ARBA" id="ARBA00007331"/>
    </source>
</evidence>
<dbReference type="InParanoid" id="A0A4S2MLD9"/>
<name>A0A4S2MLD9_9PEZI</name>
<dbReference type="Pfam" id="PF01876">
    <property type="entry name" value="RNase_P_p30"/>
    <property type="match status" value="1"/>
</dbReference>
<organism evidence="5 6">
    <name type="scientific">Ascodesmis nigricans</name>
    <dbReference type="NCBI Taxonomy" id="341454"/>
    <lineage>
        <taxon>Eukaryota</taxon>
        <taxon>Fungi</taxon>
        <taxon>Dikarya</taxon>
        <taxon>Ascomycota</taxon>
        <taxon>Pezizomycotina</taxon>
        <taxon>Pezizomycetes</taxon>
        <taxon>Pezizales</taxon>
        <taxon>Ascodesmidaceae</taxon>
        <taxon>Ascodesmis</taxon>
    </lineage>
</organism>
<feature type="compositionally biased region" description="Polar residues" evidence="4">
    <location>
        <begin position="7"/>
        <end position="21"/>
    </location>
</feature>
<dbReference type="InterPro" id="IPR002738">
    <property type="entry name" value="RNase_P_p30"/>
</dbReference>
<dbReference type="AlphaFoldDB" id="A0A4S2MLD9"/>
<accession>A0A4S2MLD9</accession>
<feature type="compositionally biased region" description="Polar residues" evidence="4">
    <location>
        <begin position="246"/>
        <end position="255"/>
    </location>
</feature>
<dbReference type="Proteomes" id="UP000298138">
    <property type="component" value="Unassembled WGS sequence"/>
</dbReference>
<evidence type="ECO:0000256" key="3">
    <source>
        <dbReference type="ARBA" id="ARBA00022694"/>
    </source>
</evidence>
<protein>
    <submittedName>
        <fullName evidence="5">PHP domain-like protein</fullName>
    </submittedName>
</protein>
<keyword evidence="3" id="KW-0819">tRNA processing</keyword>
<feature type="region of interest" description="Disordered" evidence="4">
    <location>
        <begin position="1"/>
        <end position="22"/>
    </location>
</feature>
<reference evidence="5 6" key="1">
    <citation type="submission" date="2019-04" db="EMBL/GenBank/DDBJ databases">
        <title>Comparative genomics and transcriptomics to analyze fruiting body development in filamentous ascomycetes.</title>
        <authorList>
            <consortium name="DOE Joint Genome Institute"/>
            <person name="Lutkenhaus R."/>
            <person name="Traeger S."/>
            <person name="Breuer J."/>
            <person name="Kuo A."/>
            <person name="Lipzen A."/>
            <person name="Pangilinan J."/>
            <person name="Dilworth D."/>
            <person name="Sandor L."/>
            <person name="Poggeler S."/>
            <person name="Barry K."/>
            <person name="Grigoriev I.V."/>
            <person name="Nowrousian M."/>
        </authorList>
    </citation>
    <scope>NUCLEOTIDE SEQUENCE [LARGE SCALE GENOMIC DNA]</scope>
    <source>
        <strain evidence="5 6">CBS 389.68</strain>
    </source>
</reference>